<feature type="compositionally biased region" description="Basic and acidic residues" evidence="1">
    <location>
        <begin position="224"/>
        <end position="236"/>
    </location>
</feature>
<feature type="compositionally biased region" description="Basic and acidic residues" evidence="1">
    <location>
        <begin position="686"/>
        <end position="701"/>
    </location>
</feature>
<feature type="region of interest" description="Disordered" evidence="1">
    <location>
        <begin position="92"/>
        <end position="125"/>
    </location>
</feature>
<feature type="region of interest" description="Disordered" evidence="1">
    <location>
        <begin position="224"/>
        <end position="249"/>
    </location>
</feature>
<sequence>MGSNQLNPKSFAMSVSPTENKIYSQPQYTNNLEITNNSRELQNLGSNQPHISNEGHARLTTETSADLLEKVVVTNDTVIAWPIRLSSVNVMEQHEQKIQEPEKSPNPVVDPPAETDVKRPDTAESIPKSTMSMSLQVDGLFGPPIVNIQTRVQLKNYLPEYNVLVQNTISPGTKGEISNASPDIPQIHFTCTSPIDMDKTNGQWQVITNSSVRTKTPEDLAREHAQFDASHSRNHADTQSPSDQHGGSNELLANFISLLDNSQVDTKLECDQQEQPEAKTIINLSLIPPNDPVQPSAITENDSQLPNTQPIPSSDQMASTLPPDQATGAPVQDNTGSEPDNIARSQSGEFADSEQPEPRHDEYEDLRGTGTSHQEGQTEVSHDYPPGEASESQTKSTCPTSYKNQVELTGGQAVICDEQPQQLIQSYCESVGPNDVRVDKVSVSKEDENLEVKLGHFNSEHSEESEKLVPGPGDSVAPMAPVSNVEDNPVQDILTIETNADSETPRSTTHTEKNTDISLTVQPVVLPMTPETKNKVEPSEDENEVENSIIKHTILPTEQGAQSIQSDQRPSTSLHSAVNVIDTNLETSTVSQSELREHRAEQSIDDLGHDSIHLVDQDQPIANNSPETQTSNRDQKDDVIQTLANTIQEQEGEVLVEGTKEIEQKDDSVKVYTSEQTYENQPENLSLEHESTKKSDGKSTC</sequence>
<dbReference type="EMBL" id="JTDE01003220">
    <property type="protein sequence ID" value="KAF7256330.1"/>
    <property type="molecule type" value="Genomic_DNA"/>
</dbReference>
<feature type="compositionally biased region" description="Polar residues" evidence="1">
    <location>
        <begin position="332"/>
        <end position="348"/>
    </location>
</feature>
<feature type="region of interest" description="Disordered" evidence="1">
    <location>
        <begin position="458"/>
        <end position="580"/>
    </location>
</feature>
<feature type="region of interest" description="Disordered" evidence="1">
    <location>
        <begin position="282"/>
        <end position="400"/>
    </location>
</feature>
<feature type="region of interest" description="Disordered" evidence="1">
    <location>
        <begin position="651"/>
        <end position="701"/>
    </location>
</feature>
<gene>
    <name evidence="2" type="ORF">EG68_06479</name>
</gene>
<feature type="compositionally biased region" description="Polar residues" evidence="1">
    <location>
        <begin position="496"/>
        <end position="508"/>
    </location>
</feature>
<feature type="compositionally biased region" description="Polar residues" evidence="1">
    <location>
        <begin position="559"/>
        <end position="580"/>
    </location>
</feature>
<feature type="compositionally biased region" description="Polar residues" evidence="1">
    <location>
        <begin position="620"/>
        <end position="632"/>
    </location>
</feature>
<feature type="compositionally biased region" description="Basic and acidic residues" evidence="1">
    <location>
        <begin position="594"/>
        <end position="608"/>
    </location>
</feature>
<evidence type="ECO:0000313" key="3">
    <source>
        <dbReference type="Proteomes" id="UP000822476"/>
    </source>
</evidence>
<reference evidence="2" key="1">
    <citation type="submission" date="2019-07" db="EMBL/GenBank/DDBJ databases">
        <title>Annotation for the trematode Paragonimus miyazaki's.</title>
        <authorList>
            <person name="Choi Y.-J."/>
        </authorList>
    </citation>
    <scope>NUCLEOTIDE SEQUENCE</scope>
    <source>
        <strain evidence="2">Japan</strain>
    </source>
</reference>
<feature type="compositionally biased region" description="Basic and acidic residues" evidence="1">
    <location>
        <begin position="92"/>
        <end position="103"/>
    </location>
</feature>
<dbReference type="AlphaFoldDB" id="A0A8S9YTD5"/>
<feature type="compositionally biased region" description="Polar residues" evidence="1">
    <location>
        <begin position="296"/>
        <end position="319"/>
    </location>
</feature>
<proteinExistence type="predicted"/>
<keyword evidence="3" id="KW-1185">Reference proteome</keyword>
<organism evidence="2 3">
    <name type="scientific">Paragonimus skrjabini miyazakii</name>
    <dbReference type="NCBI Taxonomy" id="59628"/>
    <lineage>
        <taxon>Eukaryota</taxon>
        <taxon>Metazoa</taxon>
        <taxon>Spiralia</taxon>
        <taxon>Lophotrochozoa</taxon>
        <taxon>Platyhelminthes</taxon>
        <taxon>Trematoda</taxon>
        <taxon>Digenea</taxon>
        <taxon>Plagiorchiida</taxon>
        <taxon>Troglotremata</taxon>
        <taxon>Troglotrematidae</taxon>
        <taxon>Paragonimus</taxon>
    </lineage>
</organism>
<feature type="compositionally biased region" description="Polar residues" evidence="1">
    <location>
        <begin position="237"/>
        <end position="247"/>
    </location>
</feature>
<feature type="compositionally biased region" description="Polar residues" evidence="1">
    <location>
        <begin position="671"/>
        <end position="684"/>
    </location>
</feature>
<feature type="compositionally biased region" description="Basic and acidic residues" evidence="1">
    <location>
        <begin position="356"/>
        <end position="367"/>
    </location>
</feature>
<name>A0A8S9YTD5_9TREM</name>
<feature type="region of interest" description="Disordered" evidence="1">
    <location>
        <begin position="617"/>
        <end position="638"/>
    </location>
</feature>
<feature type="region of interest" description="Disordered" evidence="1">
    <location>
        <begin position="589"/>
        <end position="608"/>
    </location>
</feature>
<comment type="caution">
    <text evidence="2">The sequence shown here is derived from an EMBL/GenBank/DDBJ whole genome shotgun (WGS) entry which is preliminary data.</text>
</comment>
<accession>A0A8S9YTD5</accession>
<dbReference type="OrthoDB" id="10299909at2759"/>
<dbReference type="Proteomes" id="UP000822476">
    <property type="component" value="Unassembled WGS sequence"/>
</dbReference>
<evidence type="ECO:0000313" key="2">
    <source>
        <dbReference type="EMBL" id="KAF7256330.1"/>
    </source>
</evidence>
<feature type="compositionally biased region" description="Basic and acidic residues" evidence="1">
    <location>
        <begin position="658"/>
        <end position="669"/>
    </location>
</feature>
<feature type="compositionally biased region" description="Polar residues" evidence="1">
    <location>
        <begin position="390"/>
        <end position="400"/>
    </location>
</feature>
<protein>
    <submittedName>
        <fullName evidence="2">Uncharacterized protein</fullName>
    </submittedName>
</protein>
<feature type="compositionally biased region" description="Basic and acidic residues" evidence="1">
    <location>
        <begin position="458"/>
        <end position="467"/>
    </location>
</feature>
<evidence type="ECO:0000256" key="1">
    <source>
        <dbReference type="SAM" id="MobiDB-lite"/>
    </source>
</evidence>
<feature type="compositionally biased region" description="Polar residues" evidence="1">
    <location>
        <begin position="369"/>
        <end position="379"/>
    </location>
</feature>